<evidence type="ECO:0000313" key="1">
    <source>
        <dbReference type="EMBL" id="PWY98680.1"/>
    </source>
</evidence>
<gene>
    <name evidence="1" type="ORF">BCV70DRAFT_25931</name>
</gene>
<name>A0A317XMX8_9BASI</name>
<dbReference type="Proteomes" id="UP000246740">
    <property type="component" value="Unassembled WGS sequence"/>
</dbReference>
<evidence type="ECO:0000313" key="2">
    <source>
        <dbReference type="Proteomes" id="UP000246740"/>
    </source>
</evidence>
<sequence>MGYSARTLQYCTVCSACKSAARPKTKQSVNRETKLGRVVVVHSRKTSARSTWLGRIDRSLSLNFSHSIALVGFAPIAHSLVIVTVCHSPLRPSSHGRTSRVVVSLSSLSLSPDSRDCCVGLAF</sequence>
<protein>
    <submittedName>
        <fullName evidence="1">Uncharacterized protein</fullName>
    </submittedName>
</protein>
<proteinExistence type="predicted"/>
<accession>A0A317XMX8</accession>
<keyword evidence="2" id="KW-1185">Reference proteome</keyword>
<dbReference type="AlphaFoldDB" id="A0A317XMX8"/>
<organism evidence="1 2">
    <name type="scientific">Testicularia cyperi</name>
    <dbReference type="NCBI Taxonomy" id="1882483"/>
    <lineage>
        <taxon>Eukaryota</taxon>
        <taxon>Fungi</taxon>
        <taxon>Dikarya</taxon>
        <taxon>Basidiomycota</taxon>
        <taxon>Ustilaginomycotina</taxon>
        <taxon>Ustilaginomycetes</taxon>
        <taxon>Ustilaginales</taxon>
        <taxon>Anthracoideaceae</taxon>
        <taxon>Testicularia</taxon>
    </lineage>
</organism>
<dbReference type="EMBL" id="KZ819197">
    <property type="protein sequence ID" value="PWY98680.1"/>
    <property type="molecule type" value="Genomic_DNA"/>
</dbReference>
<reference evidence="1 2" key="1">
    <citation type="journal article" date="2018" name="Mol. Biol. Evol.">
        <title>Broad Genomic Sampling Reveals a Smut Pathogenic Ancestry of the Fungal Clade Ustilaginomycotina.</title>
        <authorList>
            <person name="Kijpornyongpan T."/>
            <person name="Mondo S.J."/>
            <person name="Barry K."/>
            <person name="Sandor L."/>
            <person name="Lee J."/>
            <person name="Lipzen A."/>
            <person name="Pangilinan J."/>
            <person name="LaButti K."/>
            <person name="Hainaut M."/>
            <person name="Henrissat B."/>
            <person name="Grigoriev I.V."/>
            <person name="Spatafora J.W."/>
            <person name="Aime M.C."/>
        </authorList>
    </citation>
    <scope>NUCLEOTIDE SEQUENCE [LARGE SCALE GENOMIC DNA]</scope>
    <source>
        <strain evidence="1 2">MCA 3645</strain>
    </source>
</reference>
<dbReference type="InParanoid" id="A0A317XMX8"/>